<dbReference type="Pfam" id="PF08447">
    <property type="entry name" value="PAS_3"/>
    <property type="match status" value="2"/>
</dbReference>
<feature type="transmembrane region" description="Helical" evidence="22">
    <location>
        <begin position="55"/>
        <end position="80"/>
    </location>
</feature>
<evidence type="ECO:0000256" key="20">
    <source>
        <dbReference type="ARBA" id="ARBA00023136"/>
    </source>
</evidence>
<dbReference type="GO" id="GO:0005524">
    <property type="term" value="F:ATP binding"/>
    <property type="evidence" value="ECO:0007669"/>
    <property type="project" value="UniProtKB-KW"/>
</dbReference>
<dbReference type="GO" id="GO:0000160">
    <property type="term" value="P:phosphorelay signal transduction system"/>
    <property type="evidence" value="ECO:0007669"/>
    <property type="project" value="UniProtKB-KW"/>
</dbReference>
<keyword evidence="20 22" id="KW-0472">Membrane</keyword>
<keyword evidence="14" id="KW-0418">Kinase</keyword>
<dbReference type="EMBL" id="PVZS01000024">
    <property type="protein sequence ID" value="PSC03515.1"/>
    <property type="molecule type" value="Genomic_DNA"/>
</dbReference>
<evidence type="ECO:0000256" key="10">
    <source>
        <dbReference type="ARBA" id="ARBA00022679"/>
    </source>
</evidence>
<keyword evidence="17" id="KW-0157">Chromophore</keyword>
<dbReference type="InterPro" id="IPR036890">
    <property type="entry name" value="HATPase_C_sf"/>
</dbReference>
<evidence type="ECO:0000256" key="9">
    <source>
        <dbReference type="ARBA" id="ARBA00022643"/>
    </source>
</evidence>
<evidence type="ECO:0000259" key="23">
    <source>
        <dbReference type="PROSITE" id="PS50112"/>
    </source>
</evidence>
<dbReference type="Gene3D" id="3.30.565.10">
    <property type="entry name" value="Histidine kinase-like ATPase, C-terminal domain"/>
    <property type="match status" value="1"/>
</dbReference>
<evidence type="ECO:0000256" key="18">
    <source>
        <dbReference type="ARBA" id="ARBA00023012"/>
    </source>
</evidence>
<evidence type="ECO:0000313" key="26">
    <source>
        <dbReference type="Proteomes" id="UP000239772"/>
    </source>
</evidence>
<reference evidence="26" key="1">
    <citation type="submission" date="2018-03" db="EMBL/GenBank/DDBJ databases">
        <authorList>
            <person name="Sun L."/>
            <person name="Liu H."/>
            <person name="Chen W."/>
            <person name="Huang K."/>
            <person name="Liu W."/>
            <person name="Gao X."/>
        </authorList>
    </citation>
    <scope>NUCLEOTIDE SEQUENCE [LARGE SCALE GENOMIC DNA]</scope>
    <source>
        <strain evidence="26">SH9</strain>
    </source>
</reference>
<dbReference type="Pfam" id="PF13493">
    <property type="entry name" value="DUF4118"/>
    <property type="match status" value="1"/>
</dbReference>
<feature type="transmembrane region" description="Helical" evidence="22">
    <location>
        <begin position="100"/>
        <end position="120"/>
    </location>
</feature>
<keyword evidence="12" id="KW-0677">Repeat</keyword>
<evidence type="ECO:0000313" key="25">
    <source>
        <dbReference type="EMBL" id="PSC03515.1"/>
    </source>
</evidence>
<dbReference type="InterPro" id="IPR000700">
    <property type="entry name" value="PAS-assoc_C"/>
</dbReference>
<feature type="domain" description="PAC" evidence="24">
    <location>
        <begin position="228"/>
        <end position="281"/>
    </location>
</feature>
<keyword evidence="21" id="KW-0675">Receptor</keyword>
<organism evidence="25 26">
    <name type="scientific">Alsobacter soli</name>
    <dbReference type="NCBI Taxonomy" id="2109933"/>
    <lineage>
        <taxon>Bacteria</taxon>
        <taxon>Pseudomonadati</taxon>
        <taxon>Pseudomonadota</taxon>
        <taxon>Alphaproteobacteria</taxon>
        <taxon>Hyphomicrobiales</taxon>
        <taxon>Alsobacteraceae</taxon>
        <taxon>Alsobacter</taxon>
    </lineage>
</organism>
<dbReference type="SUPFAM" id="SSF55785">
    <property type="entry name" value="PYP-like sensor domain (PAS domain)"/>
    <property type="match status" value="2"/>
</dbReference>
<feature type="domain" description="PAS" evidence="23">
    <location>
        <begin position="152"/>
        <end position="223"/>
    </location>
</feature>
<dbReference type="GO" id="GO:0016020">
    <property type="term" value="C:membrane"/>
    <property type="evidence" value="ECO:0007669"/>
    <property type="project" value="UniProtKB-SubCell"/>
</dbReference>
<dbReference type="Gene3D" id="2.10.70.100">
    <property type="match status" value="2"/>
</dbReference>
<dbReference type="Pfam" id="PF07536">
    <property type="entry name" value="HWE_HK"/>
    <property type="match status" value="1"/>
</dbReference>
<dbReference type="InterPro" id="IPR038318">
    <property type="entry name" value="KdpD_sf"/>
</dbReference>
<dbReference type="EC" id="2.7.13.3" evidence="3"/>
<feature type="domain" description="PAC" evidence="24">
    <location>
        <begin position="357"/>
        <end position="409"/>
    </location>
</feature>
<dbReference type="AlphaFoldDB" id="A0A2T1HPD8"/>
<proteinExistence type="predicted"/>
<dbReference type="InterPro" id="IPR013655">
    <property type="entry name" value="PAS_fold_3"/>
</dbReference>
<dbReference type="PANTHER" id="PTHR41523">
    <property type="entry name" value="TWO-COMPONENT SYSTEM SENSOR PROTEIN"/>
    <property type="match status" value="1"/>
</dbReference>
<evidence type="ECO:0000256" key="13">
    <source>
        <dbReference type="ARBA" id="ARBA00022741"/>
    </source>
</evidence>
<keyword evidence="18" id="KW-0902">Two-component regulatory system</keyword>
<accession>A0A2T1HPD8</accession>
<dbReference type="Proteomes" id="UP000239772">
    <property type="component" value="Unassembled WGS sequence"/>
</dbReference>
<dbReference type="GO" id="GO:0004673">
    <property type="term" value="F:protein histidine kinase activity"/>
    <property type="evidence" value="ECO:0007669"/>
    <property type="project" value="UniProtKB-EC"/>
</dbReference>
<evidence type="ECO:0000256" key="3">
    <source>
        <dbReference type="ARBA" id="ARBA00012438"/>
    </source>
</evidence>
<comment type="catalytic activity">
    <reaction evidence="1">
        <text>ATP + protein L-histidine = ADP + protein N-phospho-L-histidine.</text>
        <dbReference type="EC" id="2.7.13.3"/>
    </reaction>
</comment>
<evidence type="ECO:0000256" key="2">
    <source>
        <dbReference type="ARBA" id="ARBA00004141"/>
    </source>
</evidence>
<keyword evidence="8" id="KW-0285">Flavoprotein</keyword>
<evidence type="ECO:0000256" key="8">
    <source>
        <dbReference type="ARBA" id="ARBA00022630"/>
    </source>
</evidence>
<dbReference type="PROSITE" id="PS50112">
    <property type="entry name" value="PAS"/>
    <property type="match status" value="1"/>
</dbReference>
<dbReference type="GO" id="GO:0009881">
    <property type="term" value="F:photoreceptor activity"/>
    <property type="evidence" value="ECO:0007669"/>
    <property type="project" value="UniProtKB-KW"/>
</dbReference>
<dbReference type="InterPro" id="IPR001610">
    <property type="entry name" value="PAC"/>
</dbReference>
<sequence>MGEAFLKDRQGTAEVDGRLGRTWVGFAIAVVGAALAAGLRVALADVFHGFPFSTFMPVVVLATIVGGPWPGALACLLGGLSAWYIGMPPAWAWTGKSPGSAIGIVIFGLTSAGIIAAVRWMQSLLARSREERATIAALLDKQQRISQDLQAALARLEVAVTAGALGVWEWDLATDAMMYSPKAKEIYGFGPDDRVTLKAVSHATHPEDLGRTTELARRALDPGIRAKEPYEFRIRRLNDGEERWLQAHGEAIFDHVGRPQRYIGTIQDITASKAAALAVLESELRLRLAIDAGRMAVWSYDVQRQEIIGSPELYRLLGFDPARRPSFEQMRAGYPPGEEERVQAAGREALERGERFFEVEYRYGRADGAERWLMMRAEIVLDDAGQPRRVVGVVIDVTERRQAEERQQILTAELTHRVKNILAVVQSIADITLRRSADLPTARQALAGRLSALAKAHDLLFAGGAERSPLRRIVDEATLSFGPDIQARVQRSGPDVFTPGRLTTPLSMVLHELIVNAIKYGALSNEEGRVDIGWSVEGGLLTLTWTEQGGPPVTPPTRQGFGSVLLQRSLARDLGGRVEIAYPETGVRCEITVGLGES</sequence>
<evidence type="ECO:0000256" key="15">
    <source>
        <dbReference type="ARBA" id="ARBA00022840"/>
    </source>
</evidence>
<dbReference type="Gene3D" id="3.30.450.20">
    <property type="entry name" value="PAS domain"/>
    <property type="match status" value="2"/>
</dbReference>
<evidence type="ECO:0000256" key="11">
    <source>
        <dbReference type="ARBA" id="ARBA00022692"/>
    </source>
</evidence>
<evidence type="ECO:0000256" key="14">
    <source>
        <dbReference type="ARBA" id="ARBA00022777"/>
    </source>
</evidence>
<keyword evidence="9" id="KW-0288">FMN</keyword>
<evidence type="ECO:0000256" key="16">
    <source>
        <dbReference type="ARBA" id="ARBA00022989"/>
    </source>
</evidence>
<dbReference type="SMART" id="SM00086">
    <property type="entry name" value="PAC"/>
    <property type="match status" value="2"/>
</dbReference>
<feature type="transmembrane region" description="Helical" evidence="22">
    <location>
        <begin position="23"/>
        <end position="43"/>
    </location>
</feature>
<comment type="caution">
    <text evidence="25">The sequence shown here is derived from an EMBL/GenBank/DDBJ whole genome shotgun (WGS) entry which is preliminary data.</text>
</comment>
<dbReference type="InterPro" id="IPR035965">
    <property type="entry name" value="PAS-like_dom_sf"/>
</dbReference>
<evidence type="ECO:0000256" key="17">
    <source>
        <dbReference type="ARBA" id="ARBA00022991"/>
    </source>
</evidence>
<dbReference type="PANTHER" id="PTHR41523:SF8">
    <property type="entry name" value="ETHYLENE RESPONSE SENSOR PROTEIN"/>
    <property type="match status" value="1"/>
</dbReference>
<keyword evidence="11 22" id="KW-0812">Transmembrane</keyword>
<keyword evidence="19" id="KW-0843">Virulence</keyword>
<name>A0A2T1HPD8_9HYPH</name>
<dbReference type="NCBIfam" id="TIGR00229">
    <property type="entry name" value="sensory_box"/>
    <property type="match status" value="2"/>
</dbReference>
<dbReference type="SMART" id="SM00911">
    <property type="entry name" value="HWE_HK"/>
    <property type="match status" value="1"/>
</dbReference>
<keyword evidence="26" id="KW-1185">Reference proteome</keyword>
<evidence type="ECO:0000256" key="5">
    <source>
        <dbReference type="ARBA" id="ARBA00022543"/>
    </source>
</evidence>
<evidence type="ECO:0000256" key="21">
    <source>
        <dbReference type="ARBA" id="ARBA00023170"/>
    </source>
</evidence>
<evidence type="ECO:0000256" key="4">
    <source>
        <dbReference type="ARBA" id="ARBA00021740"/>
    </source>
</evidence>
<keyword evidence="15" id="KW-0067">ATP-binding</keyword>
<evidence type="ECO:0000256" key="12">
    <source>
        <dbReference type="ARBA" id="ARBA00022737"/>
    </source>
</evidence>
<dbReference type="InterPro" id="IPR011102">
    <property type="entry name" value="Sig_transdc_His_kinase_HWE"/>
</dbReference>
<keyword evidence="7" id="KW-0716">Sensory transduction</keyword>
<dbReference type="CDD" id="cd00130">
    <property type="entry name" value="PAS"/>
    <property type="match status" value="2"/>
</dbReference>
<keyword evidence="6" id="KW-0597">Phosphoprotein</keyword>
<keyword evidence="16 22" id="KW-1133">Transmembrane helix</keyword>
<keyword evidence="10" id="KW-0808">Transferase</keyword>
<dbReference type="InterPro" id="IPR000014">
    <property type="entry name" value="PAS"/>
</dbReference>
<dbReference type="SUPFAM" id="SSF55874">
    <property type="entry name" value="ATPase domain of HSP90 chaperone/DNA topoisomerase II/histidine kinase"/>
    <property type="match status" value="1"/>
</dbReference>
<evidence type="ECO:0000256" key="7">
    <source>
        <dbReference type="ARBA" id="ARBA00022606"/>
    </source>
</evidence>
<keyword evidence="5" id="KW-0600">Photoreceptor protein</keyword>
<protein>
    <recommendedName>
        <fullName evidence="4">Blue-light-activated histidine kinase</fullName>
        <ecNumber evidence="3">2.7.13.3</ecNumber>
    </recommendedName>
</protein>
<dbReference type="PROSITE" id="PS50113">
    <property type="entry name" value="PAC"/>
    <property type="match status" value="2"/>
</dbReference>
<dbReference type="InterPro" id="IPR025201">
    <property type="entry name" value="KdpD_TM"/>
</dbReference>
<comment type="subcellular location">
    <subcellularLocation>
        <location evidence="2">Membrane</location>
        <topology evidence="2">Multi-pass membrane protein</topology>
    </subcellularLocation>
</comment>
<evidence type="ECO:0000256" key="19">
    <source>
        <dbReference type="ARBA" id="ARBA00023026"/>
    </source>
</evidence>
<evidence type="ECO:0000259" key="24">
    <source>
        <dbReference type="PROSITE" id="PS50113"/>
    </source>
</evidence>
<evidence type="ECO:0000256" key="22">
    <source>
        <dbReference type="SAM" id="Phobius"/>
    </source>
</evidence>
<evidence type="ECO:0000256" key="6">
    <source>
        <dbReference type="ARBA" id="ARBA00022553"/>
    </source>
</evidence>
<dbReference type="Gene3D" id="1.20.120.620">
    <property type="entry name" value="Backbone structure of the membrane domain of e. Coli histidine kinase receptor kdpd"/>
    <property type="match status" value="1"/>
</dbReference>
<evidence type="ECO:0000256" key="1">
    <source>
        <dbReference type="ARBA" id="ARBA00000085"/>
    </source>
</evidence>
<keyword evidence="13" id="KW-0547">Nucleotide-binding</keyword>
<gene>
    <name evidence="25" type="ORF">SLNSH_18565</name>
</gene>